<dbReference type="KEGG" id="dtp:JZK55_07640"/>
<keyword evidence="2" id="KW-1185">Reference proteome</keyword>
<sequence>MIKGFAFISSLLIFTVLFSSVGHLYKEKDYQKAWCEREHGIIEYVLDDQTRVDCLLPDYAVEFDFAPKWAESIGQSLYYGLKTNRQPGVVLILEHPDKDEKYLKRLNTVAMHYNIKVWTMTPYQL</sequence>
<dbReference type="EMBL" id="AP022873">
    <property type="protein sequence ID" value="BCB95842.1"/>
    <property type="molecule type" value="Genomic_DNA"/>
</dbReference>
<dbReference type="RefSeq" id="WP_203473315.1">
    <property type="nucleotide sequence ID" value="NZ_AP022873.1"/>
</dbReference>
<name>A0A7G1H0M7_9BACT</name>
<dbReference type="Proteomes" id="UP000516360">
    <property type="component" value="Chromosome"/>
</dbReference>
<dbReference type="AlphaFoldDB" id="A0A7G1H0M7"/>
<accession>A0A7G1H0M7</accession>
<evidence type="ECO:0000313" key="1">
    <source>
        <dbReference type="EMBL" id="BCB95842.1"/>
    </source>
</evidence>
<gene>
    <name evidence="1" type="ORF">JZK55_07640</name>
</gene>
<evidence type="ECO:0000313" key="2">
    <source>
        <dbReference type="Proteomes" id="UP000516360"/>
    </source>
</evidence>
<organism evidence="1 2">
    <name type="scientific">Dissulfurispira thermophila</name>
    <dbReference type="NCBI Taxonomy" id="2715679"/>
    <lineage>
        <taxon>Bacteria</taxon>
        <taxon>Pseudomonadati</taxon>
        <taxon>Nitrospirota</taxon>
        <taxon>Thermodesulfovibrionia</taxon>
        <taxon>Thermodesulfovibrionales</taxon>
        <taxon>Dissulfurispiraceae</taxon>
        <taxon>Dissulfurispira</taxon>
    </lineage>
</organism>
<reference evidence="1 2" key="1">
    <citation type="submission" date="2020-03" db="EMBL/GenBank/DDBJ databases">
        <title>Complete genome sequences of two sulfur-disproportionating bacterial strains T55J and Mzg5.</title>
        <authorList>
            <person name="Umezawa K."/>
            <person name="Kojima H."/>
            <person name="Kato Y."/>
            <person name="Fukui M."/>
        </authorList>
    </citation>
    <scope>NUCLEOTIDE SEQUENCE [LARGE SCALE GENOMIC DNA]</scope>
    <source>
        <strain evidence="1 2">T55J</strain>
    </source>
</reference>
<proteinExistence type="predicted"/>
<protein>
    <submittedName>
        <fullName evidence="1">Uncharacterized protein</fullName>
    </submittedName>
</protein>